<evidence type="ECO:0000256" key="1">
    <source>
        <dbReference type="SAM" id="MobiDB-lite"/>
    </source>
</evidence>
<proteinExistence type="predicted"/>
<dbReference type="AlphaFoldDB" id="A0A1Q5T282"/>
<dbReference type="InterPro" id="IPR046670">
    <property type="entry name" value="DUF6540"/>
</dbReference>
<sequence length="93" mass="9861">MTHPIHLAVFKNAARPAHWAIFVPTDKDGKVGNLIHVTGNPATGFFLDLSASTTSARPPASTTSSPSPKSMSVSLLPKPRMYHRDATLSPAIA</sequence>
<organism evidence="2 3">
    <name type="scientific">Penicillium subrubescens</name>
    <dbReference type="NCBI Taxonomy" id="1316194"/>
    <lineage>
        <taxon>Eukaryota</taxon>
        <taxon>Fungi</taxon>
        <taxon>Dikarya</taxon>
        <taxon>Ascomycota</taxon>
        <taxon>Pezizomycotina</taxon>
        <taxon>Eurotiomycetes</taxon>
        <taxon>Eurotiomycetidae</taxon>
        <taxon>Eurotiales</taxon>
        <taxon>Aspergillaceae</taxon>
        <taxon>Penicillium</taxon>
    </lineage>
</organism>
<protein>
    <submittedName>
        <fullName evidence="2">Uncharacterized protein</fullName>
    </submittedName>
</protein>
<dbReference type="EMBL" id="MNBE01000719">
    <property type="protein sequence ID" value="OKO94357.1"/>
    <property type="molecule type" value="Genomic_DNA"/>
</dbReference>
<feature type="compositionally biased region" description="Low complexity" evidence="1">
    <location>
        <begin position="53"/>
        <end position="74"/>
    </location>
</feature>
<dbReference type="Pfam" id="PF20174">
    <property type="entry name" value="DUF6540"/>
    <property type="match status" value="1"/>
</dbReference>
<name>A0A1Q5T282_9EURO</name>
<feature type="region of interest" description="Disordered" evidence="1">
    <location>
        <begin position="53"/>
        <end position="93"/>
    </location>
</feature>
<evidence type="ECO:0000313" key="3">
    <source>
        <dbReference type="Proteomes" id="UP000186955"/>
    </source>
</evidence>
<keyword evidence="3" id="KW-1185">Reference proteome</keyword>
<accession>A0A1Q5T282</accession>
<comment type="caution">
    <text evidence="2">The sequence shown here is derived from an EMBL/GenBank/DDBJ whole genome shotgun (WGS) entry which is preliminary data.</text>
</comment>
<reference evidence="2 3" key="1">
    <citation type="submission" date="2016-10" db="EMBL/GenBank/DDBJ databases">
        <title>Genome sequence of the ascomycete fungus Penicillium subrubescens.</title>
        <authorList>
            <person name="De Vries R.P."/>
            <person name="Peng M."/>
            <person name="Dilokpimol A."/>
            <person name="Hilden K."/>
            <person name="Makela M.R."/>
            <person name="Grigoriev I."/>
            <person name="Riley R."/>
            <person name="Granchi Z."/>
        </authorList>
    </citation>
    <scope>NUCLEOTIDE SEQUENCE [LARGE SCALE GENOMIC DNA]</scope>
    <source>
        <strain evidence="2 3">CBS 132785</strain>
    </source>
</reference>
<gene>
    <name evidence="2" type="ORF">PENSUB_11624</name>
</gene>
<evidence type="ECO:0000313" key="2">
    <source>
        <dbReference type="EMBL" id="OKO94357.1"/>
    </source>
</evidence>
<dbReference type="STRING" id="1316194.A0A1Q5T282"/>
<dbReference type="Proteomes" id="UP000186955">
    <property type="component" value="Unassembled WGS sequence"/>
</dbReference>